<name>A0A5P8E835_9BACT</name>
<feature type="signal peptide" evidence="3">
    <location>
        <begin position="1"/>
        <end position="20"/>
    </location>
</feature>
<comment type="similarity">
    <text evidence="1">Belongs to the CapA family.</text>
</comment>
<accession>A0A5P8E835</accession>
<feature type="domain" description="Capsule synthesis protein CapA" evidence="4">
    <location>
        <begin position="54"/>
        <end position="295"/>
    </location>
</feature>
<evidence type="ECO:0000313" key="6">
    <source>
        <dbReference type="Proteomes" id="UP000249375"/>
    </source>
</evidence>
<feature type="region of interest" description="Disordered" evidence="2">
    <location>
        <begin position="20"/>
        <end position="52"/>
    </location>
</feature>
<dbReference type="CDD" id="cd07381">
    <property type="entry name" value="MPP_CapA"/>
    <property type="match status" value="1"/>
</dbReference>
<dbReference type="Pfam" id="PF09587">
    <property type="entry name" value="PGA_cap"/>
    <property type="match status" value="1"/>
</dbReference>
<dbReference type="InterPro" id="IPR029052">
    <property type="entry name" value="Metallo-depent_PP-like"/>
</dbReference>
<dbReference type="PANTHER" id="PTHR33393">
    <property type="entry name" value="POLYGLUTAMINE SYNTHESIS ACCESSORY PROTEIN RV0574C-RELATED"/>
    <property type="match status" value="1"/>
</dbReference>
<reference evidence="5 6" key="1">
    <citation type="submission" date="2018-11" db="EMBL/GenBank/DDBJ databases">
        <authorList>
            <person name="Na S.W."/>
            <person name="Baik M."/>
        </authorList>
    </citation>
    <scope>NUCLEOTIDE SEQUENCE [LARGE SCALE GENOMIC DNA]</scope>
    <source>
        <strain evidence="5 6">E39</strain>
    </source>
</reference>
<evidence type="ECO:0000256" key="2">
    <source>
        <dbReference type="SAM" id="MobiDB-lite"/>
    </source>
</evidence>
<evidence type="ECO:0000259" key="4">
    <source>
        <dbReference type="SMART" id="SM00854"/>
    </source>
</evidence>
<dbReference type="SUPFAM" id="SSF56300">
    <property type="entry name" value="Metallo-dependent phosphatases"/>
    <property type="match status" value="1"/>
</dbReference>
<dbReference type="InterPro" id="IPR052169">
    <property type="entry name" value="CW_Biosynth-Accessory"/>
</dbReference>
<sequence length="371" mass="40172">MKKSVFILIATLLCSVSCNGNDGRTNGTDNQDSTKSEATQAQQKPNPNLPDTMTISMTGDIMMGTTYPSVQLPPHEGRDVFIDTKAITQRTDIALGNLEGTLLDGGRSRKGSGPHSFSFRTPTTYGQWLKDAGYDYVCQANNHAKDFGDEGIVSTEKVLNEQGIKYSGIAGRTESAVVERNGVRYGICAFGHNSYTLKHADLANVKRIIDDLKTKSDIIIVTFHGGAEGKDRAHLPQGQETFLGENRGELRKFTHFCIDNGASVVFGHGPHVCRAMEVYKGRFIAYSLGNFCTPYGMSLSGISGYAPVVEISIGKDGAFQKGKIHSFIQQKGAGPRKDPTNAVAKQIKSLTEADITGSPIRIDNEGNITLE</sequence>
<protein>
    <submittedName>
        <fullName evidence="5">CapA family protein</fullName>
    </submittedName>
</protein>
<proteinExistence type="inferred from homology"/>
<dbReference type="OrthoDB" id="9810906at2"/>
<dbReference type="RefSeq" id="WP_111899212.1">
    <property type="nucleotide sequence ID" value="NZ_CP033459.1"/>
</dbReference>
<evidence type="ECO:0000256" key="1">
    <source>
        <dbReference type="ARBA" id="ARBA00005662"/>
    </source>
</evidence>
<dbReference type="EMBL" id="CP033459">
    <property type="protein sequence ID" value="QFQ13050.1"/>
    <property type="molecule type" value="Genomic_DNA"/>
</dbReference>
<dbReference type="Gene3D" id="3.60.21.10">
    <property type="match status" value="1"/>
</dbReference>
<dbReference type="InterPro" id="IPR019079">
    <property type="entry name" value="Capsule_synth_CapA"/>
</dbReference>
<dbReference type="SMART" id="SM00854">
    <property type="entry name" value="PGA_cap"/>
    <property type="match status" value="1"/>
</dbReference>
<organism evidence="5 6">
    <name type="scientific">Pseudoprevotella muciniphila</name>
    <dbReference type="NCBI Taxonomy" id="2133944"/>
    <lineage>
        <taxon>Bacteria</taxon>
        <taxon>Pseudomonadati</taxon>
        <taxon>Bacteroidota</taxon>
        <taxon>Bacteroidia</taxon>
        <taxon>Bacteroidales</taxon>
        <taxon>Prevotellaceae</taxon>
        <taxon>Pseudoprevotella</taxon>
    </lineage>
</organism>
<dbReference type="PANTHER" id="PTHR33393:SF11">
    <property type="entry name" value="POLYGLUTAMINE SYNTHESIS ACCESSORY PROTEIN RV0574C-RELATED"/>
    <property type="match status" value="1"/>
</dbReference>
<dbReference type="Proteomes" id="UP000249375">
    <property type="component" value="Chromosome"/>
</dbReference>
<evidence type="ECO:0000313" key="5">
    <source>
        <dbReference type="EMBL" id="QFQ13050.1"/>
    </source>
</evidence>
<keyword evidence="3" id="KW-0732">Signal</keyword>
<gene>
    <name evidence="5" type="ORF">C7Y71_008460</name>
</gene>
<feature type="chain" id="PRO_5024454562" evidence="3">
    <location>
        <begin position="21"/>
        <end position="371"/>
    </location>
</feature>
<feature type="compositionally biased region" description="Polar residues" evidence="2">
    <location>
        <begin position="31"/>
        <end position="52"/>
    </location>
</feature>
<dbReference type="KEGG" id="alq:C7Y71_008460"/>
<evidence type="ECO:0000256" key="3">
    <source>
        <dbReference type="SAM" id="SignalP"/>
    </source>
</evidence>
<keyword evidence="6" id="KW-1185">Reference proteome</keyword>
<feature type="compositionally biased region" description="Low complexity" evidence="2">
    <location>
        <begin position="20"/>
        <end position="30"/>
    </location>
</feature>
<dbReference type="AlphaFoldDB" id="A0A5P8E835"/>